<dbReference type="FunFam" id="3.40.50.1000:FF:000079">
    <property type="entry name" value="Enolase-phosphatase E1"/>
    <property type="match status" value="1"/>
</dbReference>
<dbReference type="InterPro" id="IPR023943">
    <property type="entry name" value="Enolase-ppase_E1"/>
</dbReference>
<dbReference type="GO" id="GO:0043874">
    <property type="term" value="F:acireductone synthase activity"/>
    <property type="evidence" value="ECO:0007669"/>
    <property type="project" value="InterPro"/>
</dbReference>
<dbReference type="GO" id="GO:0019509">
    <property type="term" value="P:L-methionine salvage from methylthioadenosine"/>
    <property type="evidence" value="ECO:0007669"/>
    <property type="project" value="InterPro"/>
</dbReference>
<dbReference type="Gene3D" id="1.10.720.60">
    <property type="match status" value="1"/>
</dbReference>
<dbReference type="SFLD" id="SFLDF00044">
    <property type="entry name" value="enolase-phosphatase"/>
    <property type="match status" value="1"/>
</dbReference>
<dbReference type="SFLD" id="SFLDG01129">
    <property type="entry name" value="C1.5:_HAD__Beta-PGM__Phosphata"/>
    <property type="match status" value="1"/>
</dbReference>
<feature type="region of interest" description="Disordered" evidence="4">
    <location>
        <begin position="34"/>
        <end position="59"/>
    </location>
</feature>
<evidence type="ECO:0000256" key="4">
    <source>
        <dbReference type="SAM" id="MobiDB-lite"/>
    </source>
</evidence>
<dbReference type="SFLD" id="SFLDS00003">
    <property type="entry name" value="Haloacid_Dehalogenase"/>
    <property type="match status" value="1"/>
</dbReference>
<dbReference type="VEuPathDB" id="FungiDB:BDEG_20437"/>
<dbReference type="NCBIfam" id="TIGR01691">
    <property type="entry name" value="enolase-ppase"/>
    <property type="match status" value="1"/>
</dbReference>
<keyword evidence="2" id="KW-0378">Hydrolase</keyword>
<evidence type="ECO:0000313" key="5">
    <source>
        <dbReference type="EMBL" id="OAJ36243.1"/>
    </source>
</evidence>
<organism evidence="5 6">
    <name type="scientific">Batrachochytrium dendrobatidis (strain JEL423)</name>
    <dbReference type="NCBI Taxonomy" id="403673"/>
    <lineage>
        <taxon>Eukaryota</taxon>
        <taxon>Fungi</taxon>
        <taxon>Fungi incertae sedis</taxon>
        <taxon>Chytridiomycota</taxon>
        <taxon>Chytridiomycota incertae sedis</taxon>
        <taxon>Chytridiomycetes</taxon>
        <taxon>Rhizophydiales</taxon>
        <taxon>Rhizophydiales incertae sedis</taxon>
        <taxon>Batrachochytrium</taxon>
    </lineage>
</organism>
<dbReference type="InterPro" id="IPR023214">
    <property type="entry name" value="HAD_sf"/>
</dbReference>
<dbReference type="NCBIfam" id="TIGR01549">
    <property type="entry name" value="HAD-SF-IA-v1"/>
    <property type="match status" value="1"/>
</dbReference>
<evidence type="ECO:0000256" key="1">
    <source>
        <dbReference type="ARBA" id="ARBA00022605"/>
    </source>
</evidence>
<dbReference type="Proteomes" id="UP000077115">
    <property type="component" value="Unassembled WGS sequence"/>
</dbReference>
<dbReference type="AlphaFoldDB" id="A0A177W858"/>
<name>A0A177W858_BATDL</name>
<dbReference type="SFLD" id="SFLDG01133">
    <property type="entry name" value="C1.5.4:_Enolase-phosphatase_Li"/>
    <property type="match status" value="1"/>
</dbReference>
<dbReference type="PANTHER" id="PTHR20371:SF1">
    <property type="entry name" value="ENOLASE-PHOSPHATASE E1"/>
    <property type="match status" value="1"/>
</dbReference>
<keyword evidence="1" id="KW-0028">Amino-acid biosynthesis</keyword>
<dbReference type="Pfam" id="PF00702">
    <property type="entry name" value="Hydrolase"/>
    <property type="match status" value="1"/>
</dbReference>
<dbReference type="GO" id="GO:0000287">
    <property type="term" value="F:magnesium ion binding"/>
    <property type="evidence" value="ECO:0007669"/>
    <property type="project" value="InterPro"/>
</dbReference>
<dbReference type="InterPro" id="IPR006439">
    <property type="entry name" value="HAD-SF_hydro_IA"/>
</dbReference>
<sequence length="450" mass="49193">MAVKFKFCCNKTIMNTPAKPIEHTARLTRSFSKKLKDQNTANGSTAEPLIKTPLKRTPRSLKEKASKNTVEMVVPTTTSIAIAASAEEPTSGVSDSFACDTADTVDKATETTTQVIHDAATQQIATVEAVVAAVSKDEFSVIVAGTTADEALEQSTLETDTETLCGKKRSISETEPLAYSAVVLDIEGTTTPISFVHDVLFPHVVTSIDTFLSEKWDDVECQERVADLVKQSEADVEAGLKDARQILSSTTDRTEAQKSVSDYVKWVMSSDRKVTALKAFQGYLWRSAYEIGDVSGVVYDDAFEALKQWKQQGVPVYIYSSGSVEAQKLLFKYSDKGNMLEYFSGHYDTTTGSKIDPESYRLIANDILQEPSQILFVSDNVKEIEAAYATGYQVCIAVRPGNVPISGSVEEKFNISSDFTLLVNGIKSEIGENNGHSAKIARVETVKMDK</sequence>
<keyword evidence="3" id="KW-0486">Methionine biosynthesis</keyword>
<dbReference type="SUPFAM" id="SSF56784">
    <property type="entry name" value="HAD-like"/>
    <property type="match status" value="1"/>
</dbReference>
<dbReference type="eggNOG" id="KOG2630">
    <property type="taxonomic scope" value="Eukaryota"/>
</dbReference>
<dbReference type="CDD" id="cd01629">
    <property type="entry name" value="HAD_EP"/>
    <property type="match status" value="1"/>
</dbReference>
<reference evidence="5 6" key="1">
    <citation type="submission" date="2006-10" db="EMBL/GenBank/DDBJ databases">
        <title>The Genome Sequence of Batrachochytrium dendrobatidis JEL423.</title>
        <authorList>
            <consortium name="The Broad Institute Genome Sequencing Platform"/>
            <person name="Birren B."/>
            <person name="Lander E."/>
            <person name="Galagan J."/>
            <person name="Cuomo C."/>
            <person name="Devon K."/>
            <person name="Jaffe D."/>
            <person name="Butler J."/>
            <person name="Alvarez P."/>
            <person name="Gnerre S."/>
            <person name="Grabherr M."/>
            <person name="Kleber M."/>
            <person name="Mauceli E."/>
            <person name="Brockman W."/>
            <person name="Young S."/>
            <person name="LaButti K."/>
            <person name="Sykes S."/>
            <person name="DeCaprio D."/>
            <person name="Crawford M."/>
            <person name="Koehrsen M."/>
            <person name="Engels R."/>
            <person name="Montgomery P."/>
            <person name="Pearson M."/>
            <person name="Howarth C."/>
            <person name="Larson L."/>
            <person name="White J."/>
            <person name="O'Leary S."/>
            <person name="Kodira C."/>
            <person name="Zeng Q."/>
            <person name="Yandava C."/>
            <person name="Alvarado L."/>
            <person name="Longcore J."/>
            <person name="James T."/>
        </authorList>
    </citation>
    <scope>NUCLEOTIDE SEQUENCE [LARGE SCALE GENOMIC DNA]</scope>
    <source>
        <strain evidence="5 6">JEL423</strain>
    </source>
</reference>
<evidence type="ECO:0000313" key="6">
    <source>
        <dbReference type="Proteomes" id="UP000077115"/>
    </source>
</evidence>
<gene>
    <name evidence="5" type="ORF">BDEG_20437</name>
</gene>
<reference evidence="5 6" key="2">
    <citation type="submission" date="2016-05" db="EMBL/GenBank/DDBJ databases">
        <title>Lineage-specific infection strategies underlie the spectrum of fungal disease in amphibians.</title>
        <authorList>
            <person name="Cuomo C.A."/>
            <person name="Farrer R.A."/>
            <person name="James T."/>
            <person name="Longcore J."/>
            <person name="Birren B."/>
        </authorList>
    </citation>
    <scope>NUCLEOTIDE SEQUENCE [LARGE SCALE GENOMIC DNA]</scope>
    <source>
        <strain evidence="5 6">JEL423</strain>
    </source>
</reference>
<dbReference type="EMBL" id="DS022300">
    <property type="protein sequence ID" value="OAJ36243.1"/>
    <property type="molecule type" value="Genomic_DNA"/>
</dbReference>
<evidence type="ECO:0000256" key="2">
    <source>
        <dbReference type="ARBA" id="ARBA00022801"/>
    </source>
</evidence>
<protein>
    <submittedName>
        <fullName evidence="5">2,3-diketo-5-methylthio-1-phosphopentane phosphatase</fullName>
    </submittedName>
</protein>
<accession>A0A177W858</accession>
<dbReference type="STRING" id="403673.A0A177W858"/>
<dbReference type="PANTHER" id="PTHR20371">
    <property type="entry name" value="ENOLASE-PHOSPHATASE E1"/>
    <property type="match status" value="1"/>
</dbReference>
<proteinExistence type="predicted"/>
<dbReference type="OrthoDB" id="272500at2759"/>
<evidence type="ECO:0000256" key="3">
    <source>
        <dbReference type="ARBA" id="ARBA00023167"/>
    </source>
</evidence>
<dbReference type="Gene3D" id="3.40.50.1000">
    <property type="entry name" value="HAD superfamily/HAD-like"/>
    <property type="match status" value="1"/>
</dbReference>
<dbReference type="InterPro" id="IPR036412">
    <property type="entry name" value="HAD-like_sf"/>
</dbReference>